<evidence type="ECO:0000313" key="9">
    <source>
        <dbReference type="Proteomes" id="UP001305779"/>
    </source>
</evidence>
<dbReference type="EMBL" id="JAXOVC010000008">
    <property type="protein sequence ID" value="KAK4497955.1"/>
    <property type="molecule type" value="Genomic_DNA"/>
</dbReference>
<accession>A0ABR0E999</accession>
<feature type="transmembrane region" description="Helical" evidence="6">
    <location>
        <begin position="804"/>
        <end position="821"/>
    </location>
</feature>
<evidence type="ECO:0000256" key="6">
    <source>
        <dbReference type="SAM" id="Phobius"/>
    </source>
</evidence>
<keyword evidence="2 6" id="KW-0812">Transmembrane</keyword>
<feature type="region of interest" description="Disordered" evidence="5">
    <location>
        <begin position="48"/>
        <end position="68"/>
    </location>
</feature>
<gene>
    <name evidence="8" type="ORF">PRZ48_010611</name>
</gene>
<feature type="transmembrane region" description="Helical" evidence="6">
    <location>
        <begin position="187"/>
        <end position="208"/>
    </location>
</feature>
<feature type="compositionally biased region" description="Polar residues" evidence="5">
    <location>
        <begin position="586"/>
        <end position="603"/>
    </location>
</feature>
<organism evidence="8 9">
    <name type="scientific">Zasmidium cellare</name>
    <name type="common">Wine cellar mold</name>
    <name type="synonym">Racodium cellare</name>
    <dbReference type="NCBI Taxonomy" id="395010"/>
    <lineage>
        <taxon>Eukaryota</taxon>
        <taxon>Fungi</taxon>
        <taxon>Dikarya</taxon>
        <taxon>Ascomycota</taxon>
        <taxon>Pezizomycotina</taxon>
        <taxon>Dothideomycetes</taxon>
        <taxon>Dothideomycetidae</taxon>
        <taxon>Mycosphaerellales</taxon>
        <taxon>Mycosphaerellaceae</taxon>
        <taxon>Zasmidium</taxon>
    </lineage>
</organism>
<evidence type="ECO:0000256" key="3">
    <source>
        <dbReference type="ARBA" id="ARBA00022989"/>
    </source>
</evidence>
<comment type="caution">
    <text evidence="8">The sequence shown here is derived from an EMBL/GenBank/DDBJ whole genome shotgun (WGS) entry which is preliminary data.</text>
</comment>
<feature type="transmembrane region" description="Helical" evidence="6">
    <location>
        <begin position="749"/>
        <end position="766"/>
    </location>
</feature>
<feature type="transmembrane region" description="Helical" evidence="6">
    <location>
        <begin position="895"/>
        <end position="917"/>
    </location>
</feature>
<evidence type="ECO:0000256" key="2">
    <source>
        <dbReference type="ARBA" id="ARBA00022692"/>
    </source>
</evidence>
<dbReference type="Proteomes" id="UP001305779">
    <property type="component" value="Unassembled WGS sequence"/>
</dbReference>
<feature type="transmembrane region" description="Helical" evidence="6">
    <location>
        <begin position="253"/>
        <end position="274"/>
    </location>
</feature>
<name>A0ABR0E999_ZASCE</name>
<keyword evidence="9" id="KW-1185">Reference proteome</keyword>
<evidence type="ECO:0000259" key="7">
    <source>
        <dbReference type="Pfam" id="PF13515"/>
    </source>
</evidence>
<feature type="region of interest" description="Disordered" evidence="5">
    <location>
        <begin position="586"/>
        <end position="616"/>
    </location>
</feature>
<protein>
    <recommendedName>
        <fullName evidence="7">Integral membrane bound transporter domain-containing protein</fullName>
    </recommendedName>
</protein>
<feature type="transmembrane region" description="Helical" evidence="6">
    <location>
        <begin position="108"/>
        <end position="126"/>
    </location>
</feature>
<keyword evidence="3 6" id="KW-1133">Transmembrane helix</keyword>
<feature type="transmembrane region" description="Helical" evidence="6">
    <location>
        <begin position="827"/>
        <end position="848"/>
    </location>
</feature>
<dbReference type="PANTHER" id="PTHR47804:SF1">
    <property type="entry name" value="DUF2421 DOMAIN-CONTAINING PROTEIN"/>
    <property type="match status" value="1"/>
</dbReference>
<feature type="transmembrane region" description="Helical" evidence="6">
    <location>
        <begin position="855"/>
        <end position="875"/>
    </location>
</feature>
<sequence>MAANASQNGDASRKWGRKMRRATFILPKTGERSRRQFTLRDASQRLTARASSYSGEREPLLSSDGSYEGHQRYKSSVTIFWEGCQNRVLRAWNFAKSPTGLAILKCSIAYLLGSMATLVPAISKLFGDRQDSKHMVATITVYFHPSRTLGSMHEATIIAIVAFLYAAFISLGSMGLSIFFAHLHLLALGHAIVLIVFVAGGFGFMAFVKQYLGNPLVNVGTSLASLASINILIREGSVQSGAFSMYKVTQNLGMTILGIVIAAVVNIAVLPTLARKKLSAELERNTDLLGEVLISITRAFLHGRENDLEDEYFKTLSKEHQASLNALKKNLNEAKKEHYVLGHERIYAVEARIVERLNGLAQDLGGLRSAALAQFAFINEAKHPDDDEDSGPELHQWLASPPVQTPAQEPQNYFSNLDVIKESPEERSFANGNGISKKDHARTNSSSQPISRNYSTEFEDTPGTSSPISTHSFADHPIAHPREGSIGFNMAKSPGDMFVAFISQLGPPTKSLVFTLKKTLDELPFRQVSTDWNPWAARELEVAVDDQFHASLSEAIELYRESRIESLSSLHQNRAISAAVNAQHGTKSTFSTRAPNTPITGSPTEVRHRGHEQNRSKTLFNRRPEEVLADIEEVSACCGHFSFSLLDFAEDVLNYLDILDDLKSEMESQRRSWNWLLFWRRSKGPRDSSQIRANTVPESNEDPLAGYNIPNQIKAADAFGDQGRSDRGKPWYYSIYKAFRWLRRDNVRFAVKVGLGAALYALPAFLPQTRAFFLHWRGEWGLVSYMVVCCMTVGAVNTTGINRIVGTIMGALSAVIVWLISNHHGVANPYLVGGLGWAMSLVGFYIIVAKDNGPMGRFIFLSYNLTALYSYSLSIHDDDNDDDEGGIDPAIWEIALHRIVSVTVGTIWAMIVCRVIAPISARKKLREGLCVLWLRMGLIWKRDPLALFLLGEPTTAYMDIREESDLQGFLGNLRGLRKAANSEFEFRGPFPDKPIGAMLDRAGRMLDAFHAMNVVISKNLACTDGEKALLRYTRPERLALSARISHLFTVLASSIKLEYPLNDVLPNIDDRRDRLLAKISEFRRSGEGRELTTEQDYEMLYAYVLVTGQLAQDIQVVGAEIETLFGTLNEENLKLG</sequence>
<evidence type="ECO:0000256" key="5">
    <source>
        <dbReference type="SAM" id="MobiDB-lite"/>
    </source>
</evidence>
<evidence type="ECO:0000313" key="8">
    <source>
        <dbReference type="EMBL" id="KAK4497955.1"/>
    </source>
</evidence>
<dbReference type="Pfam" id="PF13515">
    <property type="entry name" value="FUSC_2"/>
    <property type="match status" value="1"/>
</dbReference>
<dbReference type="InterPro" id="IPR049453">
    <property type="entry name" value="Memb_transporter_dom"/>
</dbReference>
<proteinExistence type="predicted"/>
<dbReference type="PANTHER" id="PTHR47804">
    <property type="entry name" value="60S RIBOSOMAL PROTEIN L19"/>
    <property type="match status" value="1"/>
</dbReference>
<keyword evidence="4 6" id="KW-0472">Membrane</keyword>
<evidence type="ECO:0000256" key="1">
    <source>
        <dbReference type="ARBA" id="ARBA00004141"/>
    </source>
</evidence>
<comment type="subcellular location">
    <subcellularLocation>
        <location evidence="1">Membrane</location>
        <topology evidence="1">Multi-pass membrane protein</topology>
    </subcellularLocation>
</comment>
<dbReference type="InterPro" id="IPR052430">
    <property type="entry name" value="IVT-Associated"/>
</dbReference>
<feature type="region of interest" description="Disordered" evidence="5">
    <location>
        <begin position="382"/>
        <end position="410"/>
    </location>
</feature>
<evidence type="ECO:0000256" key="4">
    <source>
        <dbReference type="ARBA" id="ARBA00023136"/>
    </source>
</evidence>
<reference evidence="8 9" key="1">
    <citation type="journal article" date="2023" name="G3 (Bethesda)">
        <title>A chromosome-level genome assembly of Zasmidium syzygii isolated from banana leaves.</title>
        <authorList>
            <person name="van Westerhoven A.C."/>
            <person name="Mehrabi R."/>
            <person name="Talebi R."/>
            <person name="Steentjes M.B.F."/>
            <person name="Corcolon B."/>
            <person name="Chong P.A."/>
            <person name="Kema G.H.J."/>
            <person name="Seidl M.F."/>
        </authorList>
    </citation>
    <scope>NUCLEOTIDE SEQUENCE [LARGE SCALE GENOMIC DNA]</scope>
    <source>
        <strain evidence="8 9">P124</strain>
    </source>
</reference>
<feature type="domain" description="Integral membrane bound transporter" evidence="7">
    <location>
        <begin position="772"/>
        <end position="912"/>
    </location>
</feature>
<feature type="compositionally biased region" description="Basic and acidic residues" evidence="5">
    <location>
        <begin position="605"/>
        <end position="615"/>
    </location>
</feature>
<feature type="compositionally biased region" description="Polar residues" evidence="5">
    <location>
        <begin position="443"/>
        <end position="472"/>
    </location>
</feature>
<feature type="transmembrane region" description="Helical" evidence="6">
    <location>
        <begin position="778"/>
        <end position="797"/>
    </location>
</feature>
<feature type="transmembrane region" description="Helical" evidence="6">
    <location>
        <begin position="157"/>
        <end position="181"/>
    </location>
</feature>
<feature type="region of interest" description="Disordered" evidence="5">
    <location>
        <begin position="427"/>
        <end position="479"/>
    </location>
</feature>